<dbReference type="EMBL" id="MT141982">
    <property type="protein sequence ID" value="QJA72839.1"/>
    <property type="molecule type" value="Genomic_DNA"/>
</dbReference>
<sequence>MKTLTLLALTTVLVLSAVSCNYTATMSKGPDGYRIVKDGNNEYWVEVQGWFFDGETYRKSGWICINPCVYYDDQESAEKQVEQILKSKEKTVIKTVYAK</sequence>
<dbReference type="PROSITE" id="PS51257">
    <property type="entry name" value="PROKAR_LIPOPROTEIN"/>
    <property type="match status" value="1"/>
</dbReference>
<accession>A0A6M3LLC0</accession>
<dbReference type="AlphaFoldDB" id="A0A6M3LLC0"/>
<protein>
    <submittedName>
        <fullName evidence="2">Uncharacterized protein</fullName>
    </submittedName>
</protein>
<gene>
    <name evidence="1" type="ORF">MM415A02587_0005</name>
    <name evidence="2" type="ORF">MM415B04124_0008</name>
</gene>
<reference evidence="2" key="1">
    <citation type="submission" date="2020-03" db="EMBL/GenBank/DDBJ databases">
        <title>The deep terrestrial virosphere.</title>
        <authorList>
            <person name="Holmfeldt K."/>
            <person name="Nilsson E."/>
            <person name="Simone D."/>
            <person name="Lopez-Fernandez M."/>
            <person name="Wu X."/>
            <person name="de Brujin I."/>
            <person name="Lundin D."/>
            <person name="Andersson A."/>
            <person name="Bertilsson S."/>
            <person name="Dopson M."/>
        </authorList>
    </citation>
    <scope>NUCLEOTIDE SEQUENCE</scope>
    <source>
        <strain evidence="1">MM415A02587</strain>
        <strain evidence="2">MM415B04124</strain>
    </source>
</reference>
<evidence type="ECO:0000313" key="2">
    <source>
        <dbReference type="EMBL" id="QJA93738.1"/>
    </source>
</evidence>
<name>A0A6M3LLC0_9ZZZZ</name>
<organism evidence="2">
    <name type="scientific">viral metagenome</name>
    <dbReference type="NCBI Taxonomy" id="1070528"/>
    <lineage>
        <taxon>unclassified sequences</taxon>
        <taxon>metagenomes</taxon>
        <taxon>organismal metagenomes</taxon>
    </lineage>
</organism>
<proteinExistence type="predicted"/>
<dbReference type="EMBL" id="MT143173">
    <property type="protein sequence ID" value="QJA93738.1"/>
    <property type="molecule type" value="Genomic_DNA"/>
</dbReference>
<evidence type="ECO:0000313" key="1">
    <source>
        <dbReference type="EMBL" id="QJA72839.1"/>
    </source>
</evidence>